<evidence type="ECO:0000313" key="2">
    <source>
        <dbReference type="EMBL" id="SER00603.1"/>
    </source>
</evidence>
<proteinExistence type="predicted"/>
<name>A0A1H9KP30_9BACT</name>
<dbReference type="AlphaFoldDB" id="A0A1H9KP30"/>
<dbReference type="OrthoDB" id="1493022at2"/>
<dbReference type="Proteomes" id="UP000199021">
    <property type="component" value="Unassembled WGS sequence"/>
</dbReference>
<keyword evidence="3" id="KW-1185">Reference proteome</keyword>
<reference evidence="3" key="1">
    <citation type="submission" date="2016-10" db="EMBL/GenBank/DDBJ databases">
        <authorList>
            <person name="Varghese N."/>
            <person name="Submissions S."/>
        </authorList>
    </citation>
    <scope>NUCLEOTIDE SEQUENCE [LARGE SCALE GENOMIC DNA]</scope>
    <source>
        <strain evidence="3">DSM 24740</strain>
    </source>
</reference>
<dbReference type="EMBL" id="FOFB01000021">
    <property type="protein sequence ID" value="SER00603.1"/>
    <property type="molecule type" value="Genomic_DNA"/>
</dbReference>
<evidence type="ECO:0000256" key="1">
    <source>
        <dbReference type="SAM" id="SignalP"/>
    </source>
</evidence>
<evidence type="ECO:0000313" key="3">
    <source>
        <dbReference type="Proteomes" id="UP000199021"/>
    </source>
</evidence>
<dbReference type="InParanoid" id="A0A1H9KP30"/>
<feature type="chain" id="PRO_5011743735" description="DUF2490 domain-containing protein" evidence="1">
    <location>
        <begin position="18"/>
        <end position="231"/>
    </location>
</feature>
<sequence length="231" mass="27085">MRLFLTLLFLTPTVLFAQLESWNGVSFEHEVGPKWGYVIEAEYRWPFNEFTDGSALFLLAGNRALAKNLSITFGSRFEPGRNGESGTLRLFSDLNYKYPLGESPFTLESRLRYQQDRPPGADGSLRRVSIRPRLGIAADISNTLSAVAEFEGRYRFDSRNEWARRRYTFGLEYTFTERLKIELFYRQELRINSSALQTPDRILGLYFDYTLPDDRNRDWKYRHPFGRSVTW</sequence>
<gene>
    <name evidence="2" type="ORF">SAMN05444359_12141</name>
</gene>
<organism evidence="2 3">
    <name type="scientific">Neolewinella agarilytica</name>
    <dbReference type="NCBI Taxonomy" id="478744"/>
    <lineage>
        <taxon>Bacteria</taxon>
        <taxon>Pseudomonadati</taxon>
        <taxon>Bacteroidota</taxon>
        <taxon>Saprospiria</taxon>
        <taxon>Saprospirales</taxon>
        <taxon>Lewinellaceae</taxon>
        <taxon>Neolewinella</taxon>
    </lineage>
</organism>
<dbReference type="STRING" id="478744.SAMN05444359_12141"/>
<accession>A0A1H9KP30</accession>
<evidence type="ECO:0008006" key="4">
    <source>
        <dbReference type="Google" id="ProtNLM"/>
    </source>
</evidence>
<protein>
    <recommendedName>
        <fullName evidence="4">DUF2490 domain-containing protein</fullName>
    </recommendedName>
</protein>
<dbReference type="RefSeq" id="WP_090170954.1">
    <property type="nucleotide sequence ID" value="NZ_FOFB01000021.1"/>
</dbReference>
<dbReference type="InterPro" id="IPR019619">
    <property type="entry name" value="DUF2490"/>
</dbReference>
<dbReference type="Pfam" id="PF10677">
    <property type="entry name" value="DUF2490"/>
    <property type="match status" value="1"/>
</dbReference>
<feature type="signal peptide" evidence="1">
    <location>
        <begin position="1"/>
        <end position="17"/>
    </location>
</feature>
<keyword evidence="1" id="KW-0732">Signal</keyword>